<proteinExistence type="inferred from homology"/>
<dbReference type="SUPFAM" id="SSF51735">
    <property type="entry name" value="NAD(P)-binding Rossmann-fold domains"/>
    <property type="match status" value="1"/>
</dbReference>
<sequence length="356" mass="39141">MKILADSTLPGLVAAFPKPFELTLYEDVNDLPELLKNQQVLICRSTLKVNDGLLKNSALRYVATASSGTDHIDADYLHSRGIELIDAKGSNATAVADYVIASLAFLKKFKGLSPTKAAVIGVGEVGSKVLKRLQAVGLDVLSYDPPKAKQSANFVSCALDALSECDLISIHANLHSTMPHPSFNLINDTLLKKLKPRCAVINASRGGIVNEREILKHESLIYCTDVYSNEPAINEEIIHFATLCTPHIAGHSLEAKDEAIFMLSRKLHTAYGLSIPKFSIPTSSQASRWTVDQTWEDYILSLYNPMFETEILKNADKLEATFLRLRKAHHHRHDFAVSAKESTTNKSYLGILGIEG</sequence>
<dbReference type="GO" id="GO:0051287">
    <property type="term" value="F:NAD binding"/>
    <property type="evidence" value="ECO:0007669"/>
    <property type="project" value="InterPro"/>
</dbReference>
<comment type="similarity">
    <text evidence="1">Belongs to the D-isomer specific 2-hydroxyacid dehydrogenase family.</text>
</comment>
<dbReference type="GO" id="GO:0033711">
    <property type="term" value="F:4-phosphoerythronate dehydrogenase activity"/>
    <property type="evidence" value="ECO:0007669"/>
    <property type="project" value="UniProtKB-EC"/>
</dbReference>
<keyword evidence="2" id="KW-0963">Cytoplasm</keyword>
<dbReference type="EMBL" id="LN681225">
    <property type="protein sequence ID" value="CEK11212.1"/>
    <property type="molecule type" value="Genomic_DNA"/>
</dbReference>
<keyword evidence="3 7" id="KW-0560">Oxidoreductase</keyword>
<dbReference type="InterPro" id="IPR006140">
    <property type="entry name" value="D-isomer_DH_NAD-bd"/>
</dbReference>
<protein>
    <submittedName>
        <fullName evidence="7">Erythronate-4-phosphate dehydrogenase</fullName>
        <ecNumber evidence="7">1.1.1.290</ecNumber>
    </submittedName>
</protein>
<dbReference type="AlphaFoldDB" id="A0A0A8UVV8"/>
<evidence type="ECO:0000256" key="3">
    <source>
        <dbReference type="ARBA" id="ARBA00023002"/>
    </source>
</evidence>
<dbReference type="Gene3D" id="3.40.50.720">
    <property type="entry name" value="NAD(P)-binding Rossmann-like Domain"/>
    <property type="match status" value="2"/>
</dbReference>
<evidence type="ECO:0000256" key="5">
    <source>
        <dbReference type="ARBA" id="ARBA00023096"/>
    </source>
</evidence>
<keyword evidence="8" id="KW-1185">Reference proteome</keyword>
<dbReference type="Pfam" id="PF02826">
    <property type="entry name" value="2-Hacid_dh_C"/>
    <property type="match status" value="1"/>
</dbReference>
<dbReference type="GO" id="GO:0008615">
    <property type="term" value="P:pyridoxine biosynthetic process"/>
    <property type="evidence" value="ECO:0007669"/>
    <property type="project" value="UniProtKB-KW"/>
</dbReference>
<keyword evidence="4" id="KW-0520">NAD</keyword>
<dbReference type="EC" id="1.1.1.290" evidence="7"/>
<reference evidence="8" key="1">
    <citation type="submission" date="2014-09" db="EMBL/GenBank/DDBJ databases">
        <authorList>
            <person name="Gomez-Valero L."/>
        </authorList>
    </citation>
    <scope>NUCLEOTIDE SEQUENCE [LARGE SCALE GENOMIC DNA]</scope>
    <source>
        <strain evidence="8">ATCC35250</strain>
    </source>
</reference>
<dbReference type="GO" id="GO:0005737">
    <property type="term" value="C:cytoplasm"/>
    <property type="evidence" value="ECO:0007669"/>
    <property type="project" value="InterPro"/>
</dbReference>
<dbReference type="OrthoDB" id="9770208at2"/>
<evidence type="ECO:0000313" key="8">
    <source>
        <dbReference type="Proteomes" id="UP000032803"/>
    </source>
</evidence>
<organism evidence="7 8">
    <name type="scientific">Legionella hackeliae</name>
    <dbReference type="NCBI Taxonomy" id="449"/>
    <lineage>
        <taxon>Bacteria</taxon>
        <taxon>Pseudomonadati</taxon>
        <taxon>Pseudomonadota</taxon>
        <taxon>Gammaproteobacteria</taxon>
        <taxon>Legionellales</taxon>
        <taxon>Legionellaceae</taxon>
        <taxon>Legionella</taxon>
    </lineage>
</organism>
<dbReference type="RefSeq" id="WP_045106451.1">
    <property type="nucleotide sequence ID" value="NZ_LN681225.1"/>
</dbReference>
<dbReference type="PATRIC" id="fig|449.7.peg.269"/>
<dbReference type="Proteomes" id="UP000032803">
    <property type="component" value="Chromosome I"/>
</dbReference>
<feature type="domain" description="D-isomer specific 2-hydroxyacid dehydrogenase NAD-binding" evidence="6">
    <location>
        <begin position="111"/>
        <end position="249"/>
    </location>
</feature>
<dbReference type="SUPFAM" id="SSF52283">
    <property type="entry name" value="Formate/glycerate dehydrogenase catalytic domain-like"/>
    <property type="match status" value="1"/>
</dbReference>
<evidence type="ECO:0000313" key="7">
    <source>
        <dbReference type="EMBL" id="CEK11212.1"/>
    </source>
</evidence>
<gene>
    <name evidence="7" type="primary">pdxB</name>
    <name evidence="7" type="ORF">LHA_2190</name>
</gene>
<dbReference type="InterPro" id="IPR036291">
    <property type="entry name" value="NAD(P)-bd_dom_sf"/>
</dbReference>
<dbReference type="KEGG" id="lha:LHA_2190"/>
<evidence type="ECO:0000256" key="2">
    <source>
        <dbReference type="ARBA" id="ARBA00022490"/>
    </source>
</evidence>
<evidence type="ECO:0000256" key="4">
    <source>
        <dbReference type="ARBA" id="ARBA00023027"/>
    </source>
</evidence>
<name>A0A0A8UVV8_LEGHA</name>
<dbReference type="PANTHER" id="PTHR43761">
    <property type="entry name" value="D-ISOMER SPECIFIC 2-HYDROXYACID DEHYDROGENASE FAMILY PROTEIN (AFU_ORTHOLOGUE AFUA_1G13630)"/>
    <property type="match status" value="1"/>
</dbReference>
<dbReference type="PANTHER" id="PTHR43761:SF1">
    <property type="entry name" value="D-ISOMER SPECIFIC 2-HYDROXYACID DEHYDROGENASE CATALYTIC DOMAIN-CONTAINING PROTEIN-RELATED"/>
    <property type="match status" value="1"/>
</dbReference>
<accession>A0A0A8UVV8</accession>
<dbReference type="HOGENOM" id="CLU_019796_4_0_6"/>
<dbReference type="InterPro" id="IPR050418">
    <property type="entry name" value="D-iso_2-hydroxyacid_DH_PdxB"/>
</dbReference>
<dbReference type="CDD" id="cd12158">
    <property type="entry name" value="ErythrP_dh"/>
    <property type="match status" value="1"/>
</dbReference>
<evidence type="ECO:0000259" key="6">
    <source>
        <dbReference type="Pfam" id="PF02826"/>
    </source>
</evidence>
<keyword evidence="5" id="KW-0664">Pyridoxine biosynthesis</keyword>
<evidence type="ECO:0000256" key="1">
    <source>
        <dbReference type="ARBA" id="ARBA00005854"/>
    </source>
</evidence>
<dbReference type="InterPro" id="IPR020921">
    <property type="entry name" value="Erythronate-4-P_DHase"/>
</dbReference>
<dbReference type="STRING" id="449.LHA_2190"/>